<dbReference type="InterPro" id="IPR038110">
    <property type="entry name" value="TD_ACT-like_sf"/>
</dbReference>
<dbReference type="eggNOG" id="COG1171">
    <property type="taxonomic scope" value="Bacteria"/>
</dbReference>
<dbReference type="Gene3D" id="3.40.50.1100">
    <property type="match status" value="2"/>
</dbReference>
<comment type="cofactor">
    <cofactor evidence="2 12">
        <name>pyridoxal 5'-phosphate</name>
        <dbReference type="ChEBI" id="CHEBI:597326"/>
    </cofactor>
</comment>
<dbReference type="PANTHER" id="PTHR48078">
    <property type="entry name" value="THREONINE DEHYDRATASE, MITOCHONDRIAL-RELATED"/>
    <property type="match status" value="1"/>
</dbReference>
<sequence>MDDYFEKILQADVYEVAKKTPLEKAHNLSNTLNNEVFLKREDLQDVFSFKIRGAFNKMSKLTNSQLAQGVITSSAGNHAQGVALSALKLNCKATILMPITTPLVKVNAVKNLKAKVILFGDNYDETYKEAIRISQDRNLCFIHPFDDPDVIAGQGTIGIELEEQLNEKPYAIYIAVGGGGLISGISLYIKKIWPEVKIIGVEPEDADAMTKSLENSKIVELSSVGQFADGVAVKKIGKNTFDIGRKYIDKMIRVNTDEICAAIKDVFEDTRSILEPAGALSVAGMKKDILNSNHTNRKMVAIACGANMNFERLRFVAERAELGECKEVMMAVEIPERAGSLIDFCKLLNNRNLTEFSYRMSNSKNAQIFVGVQVYGLIDKKNLLDEFRNSEYSFIDISDDELSKNHLRHMVGGRLPKNFKEMNYRNFVELLYRFEFPERPGALINFLNNMKSNWSISVFHYRNYGADVGKIVIGVLIDRNEILEWDEFVRILGYKFWDETQNDTYKLFLGASD</sequence>
<evidence type="ECO:0000256" key="6">
    <source>
        <dbReference type="ARBA" id="ARBA00022624"/>
    </source>
</evidence>
<keyword evidence="7" id="KW-0677">Repeat</keyword>
<dbReference type="GO" id="GO:0009097">
    <property type="term" value="P:isoleucine biosynthetic process"/>
    <property type="evidence" value="ECO:0007669"/>
    <property type="project" value="UniProtKB-UniRule"/>
</dbReference>
<dbReference type="InterPro" id="IPR001721">
    <property type="entry name" value="TD_ACT-like"/>
</dbReference>
<feature type="domain" description="ACT-like" evidence="13">
    <location>
        <begin position="430"/>
        <end position="501"/>
    </location>
</feature>
<dbReference type="InterPro" id="IPR045865">
    <property type="entry name" value="ACT-like_dom_sf"/>
</dbReference>
<evidence type="ECO:0000256" key="11">
    <source>
        <dbReference type="ARBA" id="ARBA00025527"/>
    </source>
</evidence>
<dbReference type="PROSITE" id="PS00165">
    <property type="entry name" value="DEHYDRATASE_SER_THR"/>
    <property type="match status" value="1"/>
</dbReference>
<dbReference type="InterPro" id="IPR036052">
    <property type="entry name" value="TrpB-like_PALP_sf"/>
</dbReference>
<dbReference type="InterPro" id="IPR001926">
    <property type="entry name" value="TrpB-like_PALP"/>
</dbReference>
<comment type="similarity">
    <text evidence="4 12">Belongs to the serine/threonine dehydratase family.</text>
</comment>
<keyword evidence="10 12" id="KW-0100">Branched-chain amino acid biosynthesis</keyword>
<dbReference type="STRING" id="93057.EU95_0202"/>
<evidence type="ECO:0000256" key="9">
    <source>
        <dbReference type="ARBA" id="ARBA00023239"/>
    </source>
</evidence>
<dbReference type="Pfam" id="PF00291">
    <property type="entry name" value="PALP"/>
    <property type="match status" value="1"/>
</dbReference>
<protein>
    <recommendedName>
        <fullName evidence="12">L-threonine dehydratase</fullName>
        <ecNumber evidence="12">4.3.1.19</ecNumber>
    </recommendedName>
    <alternativeName>
        <fullName evidence="12">Threonine deaminase</fullName>
    </alternativeName>
</protein>
<name>A0A0A2A813_PROMR</name>
<gene>
    <name evidence="12" type="primary">ilvA</name>
    <name evidence="14" type="ORF">EU95_0202</name>
</gene>
<dbReference type="EMBL" id="JNAL01000005">
    <property type="protein sequence ID" value="KGF97735.1"/>
    <property type="molecule type" value="Genomic_DNA"/>
</dbReference>
<keyword evidence="9 12" id="KW-0456">Lyase</keyword>
<accession>A0A0A2A813</accession>
<dbReference type="GO" id="GO:0030170">
    <property type="term" value="F:pyridoxal phosphate binding"/>
    <property type="evidence" value="ECO:0007669"/>
    <property type="project" value="InterPro"/>
</dbReference>
<comment type="pathway">
    <text evidence="3 12">Amino-acid biosynthesis; L-isoleucine biosynthesis; 2-oxobutanoate from L-threonine: step 1/1.</text>
</comment>
<evidence type="ECO:0000256" key="5">
    <source>
        <dbReference type="ARBA" id="ARBA00022605"/>
    </source>
</evidence>
<dbReference type="NCBIfam" id="NF006674">
    <property type="entry name" value="PRK09224.1"/>
    <property type="match status" value="1"/>
</dbReference>
<feature type="domain" description="ACT-like" evidence="13">
    <location>
        <begin position="328"/>
        <end position="399"/>
    </location>
</feature>
<comment type="catalytic activity">
    <reaction evidence="1 12">
        <text>L-threonine = 2-oxobutanoate + NH4(+)</text>
        <dbReference type="Rhea" id="RHEA:22108"/>
        <dbReference type="ChEBI" id="CHEBI:16763"/>
        <dbReference type="ChEBI" id="CHEBI:28938"/>
        <dbReference type="ChEBI" id="CHEBI:57926"/>
        <dbReference type="EC" id="4.3.1.19"/>
    </reaction>
</comment>
<dbReference type="CDD" id="cd04906">
    <property type="entry name" value="ACT_ThrD-I_1"/>
    <property type="match status" value="1"/>
</dbReference>
<comment type="subunit">
    <text evidence="12">Homotetramer.</text>
</comment>
<evidence type="ECO:0000256" key="10">
    <source>
        <dbReference type="ARBA" id="ARBA00023304"/>
    </source>
</evidence>
<dbReference type="Gene3D" id="3.40.1020.10">
    <property type="entry name" value="Biosynthetic Threonine Deaminase, Domain 3"/>
    <property type="match status" value="1"/>
</dbReference>
<dbReference type="SUPFAM" id="SSF55021">
    <property type="entry name" value="ACT-like"/>
    <property type="match status" value="2"/>
</dbReference>
<dbReference type="InterPro" id="IPR050147">
    <property type="entry name" value="Ser/Thr_Dehydratase"/>
</dbReference>
<dbReference type="Pfam" id="PF00585">
    <property type="entry name" value="Thr_dehydrat_C"/>
    <property type="match status" value="2"/>
</dbReference>
<evidence type="ECO:0000256" key="3">
    <source>
        <dbReference type="ARBA" id="ARBA00004810"/>
    </source>
</evidence>
<reference evidence="15" key="1">
    <citation type="journal article" date="2014" name="Sci. Data">
        <title>Genomes of diverse isolates of the marine cyanobacterium Prochlorococcus.</title>
        <authorList>
            <person name="Biller S."/>
            <person name="Berube P."/>
            <person name="Thompson J."/>
            <person name="Kelly L."/>
            <person name="Roggensack S."/>
            <person name="Awad L."/>
            <person name="Roache-Johnson K."/>
            <person name="Ding H."/>
            <person name="Giovannoni S.J."/>
            <person name="Moore L.R."/>
            <person name="Chisholm S.W."/>
        </authorList>
    </citation>
    <scope>NUCLEOTIDE SEQUENCE [LARGE SCALE GENOMIC DNA]</scope>
    <source>
        <strain evidence="15">MIT 9201</strain>
    </source>
</reference>
<dbReference type="PANTHER" id="PTHR48078:SF11">
    <property type="entry name" value="THREONINE DEHYDRATASE, MITOCHONDRIAL"/>
    <property type="match status" value="1"/>
</dbReference>
<evidence type="ECO:0000313" key="14">
    <source>
        <dbReference type="EMBL" id="KGF97735.1"/>
    </source>
</evidence>
<dbReference type="AlphaFoldDB" id="A0A0A2A813"/>
<dbReference type="GO" id="GO:0006565">
    <property type="term" value="P:L-serine catabolic process"/>
    <property type="evidence" value="ECO:0007669"/>
    <property type="project" value="TreeGrafter"/>
</dbReference>
<proteinExistence type="inferred from homology"/>
<dbReference type="Proteomes" id="UP000030355">
    <property type="component" value="Unassembled WGS sequence"/>
</dbReference>
<dbReference type="PROSITE" id="PS51672">
    <property type="entry name" value="ACT_LIKE"/>
    <property type="match status" value="2"/>
</dbReference>
<evidence type="ECO:0000256" key="8">
    <source>
        <dbReference type="ARBA" id="ARBA00022898"/>
    </source>
</evidence>
<dbReference type="NCBIfam" id="TIGR01124">
    <property type="entry name" value="ilvA_2Cterm"/>
    <property type="match status" value="1"/>
</dbReference>
<dbReference type="FunFam" id="3.40.50.1100:FF:000008">
    <property type="entry name" value="L-threonine dehydratase"/>
    <property type="match status" value="1"/>
</dbReference>
<dbReference type="RefSeq" id="WP_032521443.1">
    <property type="nucleotide sequence ID" value="NZ_CP138977.1"/>
</dbReference>
<dbReference type="GO" id="GO:0004794">
    <property type="term" value="F:threonine deaminase activity"/>
    <property type="evidence" value="ECO:0007669"/>
    <property type="project" value="UniProtKB-UniRule"/>
</dbReference>
<dbReference type="GO" id="GO:0003941">
    <property type="term" value="F:L-serine ammonia-lyase activity"/>
    <property type="evidence" value="ECO:0007669"/>
    <property type="project" value="TreeGrafter"/>
</dbReference>
<dbReference type="GO" id="GO:0006567">
    <property type="term" value="P:L-threonine catabolic process"/>
    <property type="evidence" value="ECO:0007669"/>
    <property type="project" value="TreeGrafter"/>
</dbReference>
<dbReference type="InterPro" id="IPR005787">
    <property type="entry name" value="Thr_deHydtase_biosynth"/>
</dbReference>
<dbReference type="UniPathway" id="UPA00047">
    <property type="reaction ID" value="UER00054"/>
</dbReference>
<evidence type="ECO:0000313" key="15">
    <source>
        <dbReference type="Proteomes" id="UP000030355"/>
    </source>
</evidence>
<dbReference type="InterPro" id="IPR000634">
    <property type="entry name" value="Ser/Thr_deHydtase_PyrdxlP-BS"/>
</dbReference>
<dbReference type="CDD" id="cd01562">
    <property type="entry name" value="Thr-dehyd"/>
    <property type="match status" value="1"/>
</dbReference>
<keyword evidence="5 12" id="KW-0028">Amino-acid biosynthesis</keyword>
<dbReference type="OrthoDB" id="9811476at2"/>
<evidence type="ECO:0000256" key="7">
    <source>
        <dbReference type="ARBA" id="ARBA00022737"/>
    </source>
</evidence>
<comment type="function">
    <text evidence="11 12">Catalyzes the anaerobic formation of alpha-ketobutyrate and ammonia from threonine in a two-step reaction. The first step involved a dehydration of threonine and a production of enamine intermediates (aminocrotonate), which tautomerizes to its imine form (iminobutyrate). Both intermediates are unstable and short-lived. The second step is the nonenzymatic hydrolysis of the enamine/imine intermediates to form 2-ketobutyrate and free ammonia. In the low water environment of the cell, the second step is accelerated by RidA.</text>
</comment>
<dbReference type="EC" id="4.3.1.19" evidence="12"/>
<evidence type="ECO:0000256" key="12">
    <source>
        <dbReference type="RuleBase" id="RU362012"/>
    </source>
</evidence>
<evidence type="ECO:0000259" key="13">
    <source>
        <dbReference type="PROSITE" id="PS51672"/>
    </source>
</evidence>
<dbReference type="SUPFAM" id="SSF53686">
    <property type="entry name" value="Tryptophan synthase beta subunit-like PLP-dependent enzymes"/>
    <property type="match status" value="1"/>
</dbReference>
<keyword evidence="8 12" id="KW-0663">Pyridoxal phosphate</keyword>
<keyword evidence="6 12" id="KW-0412">Isoleucine biosynthesis</keyword>
<comment type="caution">
    <text evidence="14">The sequence shown here is derived from an EMBL/GenBank/DDBJ whole genome shotgun (WGS) entry which is preliminary data.</text>
</comment>
<evidence type="ECO:0000256" key="1">
    <source>
        <dbReference type="ARBA" id="ARBA00001274"/>
    </source>
</evidence>
<dbReference type="CDD" id="cd04907">
    <property type="entry name" value="ACT_ThrD-I_2"/>
    <property type="match status" value="1"/>
</dbReference>
<organism evidence="14 15">
    <name type="scientific">Prochlorococcus marinus str. MIT 9201</name>
    <dbReference type="NCBI Taxonomy" id="93057"/>
    <lineage>
        <taxon>Bacteria</taxon>
        <taxon>Bacillati</taxon>
        <taxon>Cyanobacteriota</taxon>
        <taxon>Cyanophyceae</taxon>
        <taxon>Synechococcales</taxon>
        <taxon>Prochlorococcaceae</taxon>
        <taxon>Prochlorococcus</taxon>
    </lineage>
</organism>
<evidence type="ECO:0000256" key="2">
    <source>
        <dbReference type="ARBA" id="ARBA00001933"/>
    </source>
</evidence>
<evidence type="ECO:0000256" key="4">
    <source>
        <dbReference type="ARBA" id="ARBA00010869"/>
    </source>
</evidence>